<proteinExistence type="predicted"/>
<evidence type="ECO:0000313" key="2">
    <source>
        <dbReference type="Proteomes" id="UP000244855"/>
    </source>
</evidence>
<gene>
    <name evidence="1" type="ORF">DM02DRAFT_607707</name>
</gene>
<dbReference type="EMBL" id="KZ806728">
    <property type="protein sequence ID" value="PVH90093.1"/>
    <property type="molecule type" value="Genomic_DNA"/>
</dbReference>
<dbReference type="AlphaFoldDB" id="A0A2V1CY35"/>
<dbReference type="OrthoDB" id="3690291at2759"/>
<sequence length="311" mass="35738">MCIKATPTHEACGHINQQLKHIQEHCRKKHGWENPRRRGRQSQGSSARYPTMWVEGVACQKFQSTGRLGRLFAVSQPQPDTHAIDRGDGDIQRAIVVSLSQATVDVEAREKEKQDHIEADQDRYLFHAWLDRAGWAKHLQGFHRGWLLTTIQKPGPEEKALGRVCWALRMVIYQAQQSSRPGVVGMAAMTYINRREMGGTTNEKPFHARQTEKTMIKYSGWWLEIVRYIWRTHALPEISRKEREGEEEVQGKRPPYQLTVQQAASLRKIEAILDEEQEEKLEKSVLTFVLHLLDHPLGDNEYSSALISAMA</sequence>
<feature type="non-terminal residue" evidence="1">
    <location>
        <position position="311"/>
    </location>
</feature>
<reference evidence="1 2" key="1">
    <citation type="journal article" date="2018" name="Sci. Rep.">
        <title>Comparative genomics provides insights into the lifestyle and reveals functional heterogeneity of dark septate endophytic fungi.</title>
        <authorList>
            <person name="Knapp D.G."/>
            <person name="Nemeth J.B."/>
            <person name="Barry K."/>
            <person name="Hainaut M."/>
            <person name="Henrissat B."/>
            <person name="Johnson J."/>
            <person name="Kuo A."/>
            <person name="Lim J.H.P."/>
            <person name="Lipzen A."/>
            <person name="Nolan M."/>
            <person name="Ohm R.A."/>
            <person name="Tamas L."/>
            <person name="Grigoriev I.V."/>
            <person name="Spatafora J.W."/>
            <person name="Nagy L.G."/>
            <person name="Kovacs G.M."/>
        </authorList>
    </citation>
    <scope>NUCLEOTIDE SEQUENCE [LARGE SCALE GENOMIC DNA]</scope>
    <source>
        <strain evidence="1 2">DSE2036</strain>
    </source>
</reference>
<organism evidence="1 2">
    <name type="scientific">Periconia macrospinosa</name>
    <dbReference type="NCBI Taxonomy" id="97972"/>
    <lineage>
        <taxon>Eukaryota</taxon>
        <taxon>Fungi</taxon>
        <taxon>Dikarya</taxon>
        <taxon>Ascomycota</taxon>
        <taxon>Pezizomycotina</taxon>
        <taxon>Dothideomycetes</taxon>
        <taxon>Pleosporomycetidae</taxon>
        <taxon>Pleosporales</taxon>
        <taxon>Massarineae</taxon>
        <taxon>Periconiaceae</taxon>
        <taxon>Periconia</taxon>
    </lineage>
</organism>
<keyword evidence="2" id="KW-1185">Reference proteome</keyword>
<dbReference type="STRING" id="97972.A0A2V1CY35"/>
<evidence type="ECO:0000313" key="1">
    <source>
        <dbReference type="EMBL" id="PVH90093.1"/>
    </source>
</evidence>
<name>A0A2V1CY35_9PLEO</name>
<protein>
    <submittedName>
        <fullName evidence="1">Uncharacterized protein</fullName>
    </submittedName>
</protein>
<accession>A0A2V1CY35</accession>
<dbReference type="Proteomes" id="UP000244855">
    <property type="component" value="Unassembled WGS sequence"/>
</dbReference>